<name>A0A182XD09_ANOQN</name>
<keyword evidence="4 10" id="KW-0863">Zinc-finger</keyword>
<dbReference type="PROSITE" id="PS00941">
    <property type="entry name" value="CARBOXYLESTERASE_B_2"/>
    <property type="match status" value="1"/>
</dbReference>
<feature type="compositionally biased region" description="Gly residues" evidence="11">
    <location>
        <begin position="1512"/>
        <end position="1570"/>
    </location>
</feature>
<dbReference type="PROSITE" id="PS00122">
    <property type="entry name" value="CARBOXYLESTERASE_B_1"/>
    <property type="match status" value="2"/>
</dbReference>
<sequence>MMMVQHRKFNSWQLALTVTLFCGTLAAATEQPPVVHTENGPIVGEKRGDYYAFEGIPYAKPPTGERRFAAPELNDERWSEPRNATTIGPYCLQWSHTIPGKDKLFGAEDCLYMNIYTTSLDGGQRQTGLSTLFYIHGGAFMFGGGGLFSPNHVLRKPKIMVTFNYRLGPLGFLSTEDDIVPGNFGLKDQVAALQWVRKNIHHFGGDPERITLVGFSAGGASVHLHYLSPMSRGLFQNGIAHSGTALNPWVMAEDSARKAKQIARGVGCPEDRLSSSQAMVECLRDRPAEDIVRQVPFLLDYLYNPFSPLGVVVEKQSKVNRRPFLADHPAVLSRKGKLTKVPLVLSVTQGEGLYPGAEFVSNLDYLADIDARWHDLLPSILDYKSAVPDDKRRAELSNAISEHYFGNDRKLSIDNFRDFVSILSNRLFFAGVTKTAKLLQPHIPVYFYYFNYKTVYGIGELMSGTEDVNYGVAHGEDVLLSFPTRMRDNHPLTKGELRVVASFVDLYDTFSQGQEPKYGNYLLPVQNITGQLRYMEMKDAACDGCATAKTGYGVSDEQFWDTLDFNDEPPRKVAQRPAHTELVRQTIMWRVSYCAVVLTLLSTLLGLASAFVDVKVTIKNGPIIGQHRGAHYAFEGIPYAKAPIGNRRFAPSELIDERWNEPRNTSQVGPICLQWSHLKPGDDKLDGAEDCLFLNVYTPNLAPDVPMPAIVHLHGGAFMYGGGGYFQPDFLLKRPLILVTVNYRLGPLGFLSTEDDVIAGNYGLKDQVTALQWVQKNIKYFGGDASRVTLSGFSAGSASVHLHYLSPLSRGLFQRAIGHSGSALNPWVMVERAAEKAKLIAAGAGCPVDTSSSSKELLQCLRQLPAEVIVRQVPKLQDFLYNPYSPLGVVVEQRGKYNPTPFLTDHPRDLTRSGRVAKVPLLLSVTEAEGLYPAAEFLSNASYLRHINDNWNEVLPSILDYKYAVRDGQLRDALSQVIRERYLGANELNERVFPQFVKLVSNRLFFAGVTEMAKMMQPHVPVYFYLDQYKATYGLSEALAGSDQYVGVPHGEDILLIFPSSLRDGHPYTAQELSMASKFVDLYESFAYGRQPRFGELLLPAQDDPNRLSYLQVDHPNSTITSWSEVLPVFLPPFKMAALADSVLDALVYEHLSKKDKTFAAVFQKKFQSPVLPKGAPKLDEIVKHYQSTKKKLVLNSQQKAEESDSDEEEEDSDEEEDEEETPAPVKKPATNGKAAVNGKAATNGAAAKKHQPEEDDDEEEDSDDDDEEEDSDEEEEDEKPAAKPAAKATPAKVTPVVKKPQQEEESDDEDDDEDEDDSDEEEEEEAAPKPQQQKPAAQQAGQKRKAQEEEEEDEDDDDDEDDDEEEEETPKPVLQKANNAAKHQQKDQKNDNRKSFGGFDNRNGNSGGGYNKQQGGNNNDQYGEKKTYESKPGDWECDACGANNFRTRRNCFKCSQENPNEPDTWSCPNCQFDNFPSRWSCFKCQTDNPNGGGGGGSGRGGGRGGNRRSFGEGGGRGGGEGGRGGRGGGGFRGGAGGRGGGGFGGGRGGGGFRGGRGGQGGGGRGGRGSFNGNRSFDGAPPPNKKMTFGDD</sequence>
<evidence type="ECO:0000256" key="1">
    <source>
        <dbReference type="ARBA" id="ARBA00005964"/>
    </source>
</evidence>
<evidence type="ECO:0000256" key="7">
    <source>
        <dbReference type="ARBA" id="ARBA00023157"/>
    </source>
</evidence>
<evidence type="ECO:0000256" key="3">
    <source>
        <dbReference type="ARBA" id="ARBA00022723"/>
    </source>
</evidence>
<dbReference type="PANTHER" id="PTHR43142:SF1">
    <property type="entry name" value="CARBOXYLIC ESTER HYDROLASE"/>
    <property type="match status" value="1"/>
</dbReference>
<feature type="compositionally biased region" description="Acidic residues" evidence="11">
    <location>
        <begin position="1349"/>
        <end position="1369"/>
    </location>
</feature>
<dbReference type="InterPro" id="IPR019819">
    <property type="entry name" value="Carboxylesterase_B_CS"/>
</dbReference>
<keyword evidence="5" id="KW-0378">Hydrolase</keyword>
<dbReference type="PROSITE" id="PS01358">
    <property type="entry name" value="ZF_RANBP2_1"/>
    <property type="match status" value="1"/>
</dbReference>
<proteinExistence type="inferred from homology"/>
<dbReference type="Proteomes" id="UP000076407">
    <property type="component" value="Unassembled WGS sequence"/>
</dbReference>
<feature type="region of interest" description="Disordered" evidence="11">
    <location>
        <begin position="1490"/>
        <end position="1592"/>
    </location>
</feature>
<evidence type="ECO:0000256" key="11">
    <source>
        <dbReference type="SAM" id="MobiDB-lite"/>
    </source>
</evidence>
<evidence type="ECO:0000256" key="2">
    <source>
        <dbReference type="ARBA" id="ARBA00022487"/>
    </source>
</evidence>
<feature type="region of interest" description="Disordered" evidence="11">
    <location>
        <begin position="1194"/>
        <end position="1437"/>
    </location>
</feature>
<dbReference type="EnsemblMetazoa" id="AQUA007709-RA">
    <property type="protein sequence ID" value="AQUA007709-PA"/>
    <property type="gene ID" value="AQUA007709"/>
</dbReference>
<evidence type="ECO:0000256" key="9">
    <source>
        <dbReference type="ARBA" id="ARBA00039155"/>
    </source>
</evidence>
<feature type="chain" id="PRO_5008142768" description="carboxylesterase" evidence="12">
    <location>
        <begin position="29"/>
        <end position="1592"/>
    </location>
</feature>
<feature type="domain" description="RanBP2-type" evidence="13">
    <location>
        <begin position="1462"/>
        <end position="1491"/>
    </location>
</feature>
<dbReference type="EC" id="3.1.1.1" evidence="9"/>
<dbReference type="PANTHER" id="PTHR43142">
    <property type="entry name" value="CARBOXYLIC ESTER HYDROLASE"/>
    <property type="match status" value="1"/>
</dbReference>
<reference evidence="14" key="1">
    <citation type="submission" date="2020-05" db="UniProtKB">
        <authorList>
            <consortium name="EnsemblMetazoa"/>
        </authorList>
    </citation>
    <scope>IDENTIFICATION</scope>
    <source>
        <strain evidence="14">SANGQUA</strain>
    </source>
</reference>
<dbReference type="SUPFAM" id="SSF90209">
    <property type="entry name" value="Ran binding protein zinc finger-like"/>
    <property type="match status" value="1"/>
</dbReference>
<dbReference type="InterPro" id="IPR029058">
    <property type="entry name" value="AB_hydrolase_fold"/>
</dbReference>
<dbReference type="FunFam" id="3.40.50.1820:FF:000155">
    <property type="entry name" value="Carboxylic ester hydrolase"/>
    <property type="match status" value="2"/>
</dbReference>
<feature type="compositionally biased region" description="Acidic residues" evidence="11">
    <location>
        <begin position="1304"/>
        <end position="1326"/>
    </location>
</feature>
<accession>A0A182XD09</accession>
<comment type="similarity">
    <text evidence="1">Belongs to the type-B carboxylesterase/lipase family.</text>
</comment>
<feature type="domain" description="RanBP2-type" evidence="13">
    <location>
        <begin position="1432"/>
        <end position="1461"/>
    </location>
</feature>
<feature type="compositionally biased region" description="Basic and acidic residues" evidence="11">
    <location>
        <begin position="1423"/>
        <end position="1435"/>
    </location>
</feature>
<dbReference type="Pfam" id="PF00135">
    <property type="entry name" value="COesterase"/>
    <property type="match status" value="2"/>
</dbReference>
<dbReference type="GO" id="GO:0106435">
    <property type="term" value="F:carboxylesterase activity"/>
    <property type="evidence" value="ECO:0007669"/>
    <property type="project" value="UniProtKB-EC"/>
</dbReference>
<feature type="compositionally biased region" description="Basic and acidic residues" evidence="11">
    <location>
        <begin position="1385"/>
        <end position="1395"/>
    </location>
</feature>
<feature type="compositionally biased region" description="Acidic residues" evidence="11">
    <location>
        <begin position="1204"/>
        <end position="1222"/>
    </location>
</feature>
<evidence type="ECO:0000256" key="12">
    <source>
        <dbReference type="SAM" id="SignalP"/>
    </source>
</evidence>
<dbReference type="InterPro" id="IPR001876">
    <property type="entry name" value="Znf_RanBP2"/>
</dbReference>
<dbReference type="Gene3D" id="3.40.50.1820">
    <property type="entry name" value="alpha/beta hydrolase"/>
    <property type="match status" value="2"/>
</dbReference>
<feature type="compositionally biased region" description="Gly residues" evidence="11">
    <location>
        <begin position="1491"/>
        <end position="1505"/>
    </location>
</feature>
<evidence type="ECO:0000313" key="15">
    <source>
        <dbReference type="Proteomes" id="UP000076407"/>
    </source>
</evidence>
<dbReference type="PROSITE" id="PS50199">
    <property type="entry name" value="ZF_RANBP2_2"/>
    <property type="match status" value="2"/>
</dbReference>
<feature type="compositionally biased region" description="Low complexity" evidence="11">
    <location>
        <begin position="1283"/>
        <end position="1300"/>
    </location>
</feature>
<keyword evidence="6" id="KW-0862">Zinc</keyword>
<evidence type="ECO:0000256" key="6">
    <source>
        <dbReference type="ARBA" id="ARBA00022833"/>
    </source>
</evidence>
<protein>
    <recommendedName>
        <fullName evidence="9">carboxylesterase</fullName>
        <ecNumber evidence="9">3.1.1.1</ecNumber>
    </recommendedName>
</protein>
<dbReference type="InterPro" id="IPR016024">
    <property type="entry name" value="ARM-type_fold"/>
</dbReference>
<evidence type="ECO:0000256" key="8">
    <source>
        <dbReference type="ARBA" id="ARBA00023180"/>
    </source>
</evidence>
<dbReference type="GO" id="GO:0008270">
    <property type="term" value="F:zinc ion binding"/>
    <property type="evidence" value="ECO:0007669"/>
    <property type="project" value="UniProtKB-KW"/>
</dbReference>
<keyword evidence="2" id="KW-0719">Serine esterase</keyword>
<dbReference type="InterPro" id="IPR036443">
    <property type="entry name" value="Znf_RanBP2_sf"/>
</dbReference>
<keyword evidence="3" id="KW-0479">Metal-binding</keyword>
<dbReference type="SUPFAM" id="SSF48371">
    <property type="entry name" value="ARM repeat"/>
    <property type="match status" value="1"/>
</dbReference>
<evidence type="ECO:0000256" key="4">
    <source>
        <dbReference type="ARBA" id="ARBA00022771"/>
    </source>
</evidence>
<feature type="compositionally biased region" description="Low complexity" evidence="11">
    <location>
        <begin position="1230"/>
        <end position="1247"/>
    </location>
</feature>
<dbReference type="Gene3D" id="4.10.1060.10">
    <property type="entry name" value="Zinc finger, RanBP2-type"/>
    <property type="match status" value="1"/>
</dbReference>
<feature type="signal peptide" evidence="12">
    <location>
        <begin position="1"/>
        <end position="28"/>
    </location>
</feature>
<dbReference type="VEuPathDB" id="VectorBase:AQUA007709"/>
<organism evidence="14 15">
    <name type="scientific">Anopheles quadriannulatus</name>
    <name type="common">Mosquito</name>
    <dbReference type="NCBI Taxonomy" id="34691"/>
    <lineage>
        <taxon>Eukaryota</taxon>
        <taxon>Metazoa</taxon>
        <taxon>Ecdysozoa</taxon>
        <taxon>Arthropoda</taxon>
        <taxon>Hexapoda</taxon>
        <taxon>Insecta</taxon>
        <taxon>Pterygota</taxon>
        <taxon>Neoptera</taxon>
        <taxon>Endopterygota</taxon>
        <taxon>Diptera</taxon>
        <taxon>Nematocera</taxon>
        <taxon>Culicoidea</taxon>
        <taxon>Culicidae</taxon>
        <taxon>Anophelinae</taxon>
        <taxon>Anopheles</taxon>
    </lineage>
</organism>
<dbReference type="Pfam" id="PF00641">
    <property type="entry name" value="Zn_ribbon_RanBP"/>
    <property type="match status" value="2"/>
</dbReference>
<evidence type="ECO:0000313" key="14">
    <source>
        <dbReference type="EnsemblMetazoa" id="AQUA007709-PA"/>
    </source>
</evidence>
<feature type="compositionally biased region" description="Low complexity" evidence="11">
    <location>
        <begin position="1412"/>
        <end position="1422"/>
    </location>
</feature>
<dbReference type="InterPro" id="IPR019826">
    <property type="entry name" value="Carboxylesterase_B_AS"/>
</dbReference>
<keyword evidence="8" id="KW-0325">Glycoprotein</keyword>
<keyword evidence="12" id="KW-0732">Signal</keyword>
<evidence type="ECO:0000256" key="5">
    <source>
        <dbReference type="ARBA" id="ARBA00022801"/>
    </source>
</evidence>
<feature type="compositionally biased region" description="Acidic residues" evidence="11">
    <location>
        <begin position="1254"/>
        <end position="1279"/>
    </location>
</feature>
<dbReference type="InterPro" id="IPR002018">
    <property type="entry name" value="CarbesteraseB"/>
</dbReference>
<dbReference type="SMART" id="SM00547">
    <property type="entry name" value="ZnF_RBZ"/>
    <property type="match status" value="2"/>
</dbReference>
<evidence type="ECO:0000256" key="10">
    <source>
        <dbReference type="PROSITE-ProRule" id="PRU00322"/>
    </source>
</evidence>
<keyword evidence="15" id="KW-1185">Reference proteome</keyword>
<evidence type="ECO:0000259" key="13">
    <source>
        <dbReference type="PROSITE" id="PS50199"/>
    </source>
</evidence>
<feature type="compositionally biased region" description="Low complexity" evidence="11">
    <location>
        <begin position="1329"/>
        <end position="1342"/>
    </location>
</feature>
<dbReference type="SUPFAM" id="SSF53474">
    <property type="entry name" value="alpha/beta-Hydrolases"/>
    <property type="match status" value="2"/>
</dbReference>
<dbReference type="STRING" id="34691.A0A182XD09"/>
<keyword evidence="7" id="KW-1015">Disulfide bond</keyword>